<dbReference type="AlphaFoldDB" id="A0A8J6GEE3"/>
<evidence type="ECO:0000256" key="17">
    <source>
        <dbReference type="ARBA" id="ARBA00053038"/>
    </source>
</evidence>
<dbReference type="PROSITE" id="PS00346">
    <property type="entry name" value="ETS_DOMAIN_2"/>
    <property type="match status" value="1"/>
</dbReference>
<dbReference type="PANTHER" id="PTHR11387">
    <property type="entry name" value="CYTOCHROME C OXIDASE SUBUNIT 6B"/>
    <property type="match status" value="1"/>
</dbReference>
<dbReference type="Pfam" id="PF00335">
    <property type="entry name" value="Tetraspanin"/>
    <property type="match status" value="1"/>
</dbReference>
<dbReference type="SUPFAM" id="SSF47694">
    <property type="entry name" value="Cytochrome c oxidase subunit h"/>
    <property type="match status" value="1"/>
</dbReference>
<organism evidence="26 27">
    <name type="scientific">Microtus ochrogaster</name>
    <name type="common">Prairie vole</name>
    <dbReference type="NCBI Taxonomy" id="79684"/>
    <lineage>
        <taxon>Eukaryota</taxon>
        <taxon>Metazoa</taxon>
        <taxon>Chordata</taxon>
        <taxon>Craniata</taxon>
        <taxon>Vertebrata</taxon>
        <taxon>Euteleostomi</taxon>
        <taxon>Mammalia</taxon>
        <taxon>Eutheria</taxon>
        <taxon>Euarchontoglires</taxon>
        <taxon>Glires</taxon>
        <taxon>Rodentia</taxon>
        <taxon>Myomorpha</taxon>
        <taxon>Muroidea</taxon>
        <taxon>Cricetidae</taxon>
        <taxon>Arvicolinae</taxon>
        <taxon>Microtus</taxon>
    </lineage>
</organism>
<keyword evidence="13 22" id="KW-0539">Nucleus</keyword>
<evidence type="ECO:0000256" key="4">
    <source>
        <dbReference type="ARBA" id="ARBA00005562"/>
    </source>
</evidence>
<dbReference type="FunFam" id="1.10.10.10:FF:000340">
    <property type="entry name" value="ETS translocation variant 2"/>
    <property type="match status" value="1"/>
</dbReference>
<dbReference type="InterPro" id="IPR008952">
    <property type="entry name" value="Tetraspanin_EC2_sf"/>
</dbReference>
<comment type="function">
    <text evidence="17">Binds to DNA sequences containing the consensus pentanucleotide 5'-CGGA[AT]-3'.</text>
</comment>
<evidence type="ECO:0000313" key="27">
    <source>
        <dbReference type="Proteomes" id="UP000710432"/>
    </source>
</evidence>
<dbReference type="Proteomes" id="UP000710432">
    <property type="component" value="Unassembled WGS sequence"/>
</dbReference>
<dbReference type="Gene3D" id="1.10.10.10">
    <property type="entry name" value="Winged helix-like DNA-binding domain superfamily/Winged helix DNA-binding domain"/>
    <property type="match status" value="1"/>
</dbReference>
<keyword evidence="11" id="KW-1015">Disulfide bond</keyword>
<dbReference type="InterPro" id="IPR048280">
    <property type="entry name" value="COX6B-like"/>
</dbReference>
<evidence type="ECO:0000256" key="2">
    <source>
        <dbReference type="ARBA" id="ARBA00004141"/>
    </source>
</evidence>
<dbReference type="PRINTS" id="PR00259">
    <property type="entry name" value="TMFOUR"/>
</dbReference>
<evidence type="ECO:0000256" key="18">
    <source>
        <dbReference type="ARBA" id="ARBA00069071"/>
    </source>
</evidence>
<keyword evidence="7 24" id="KW-1133">Transmembrane helix</keyword>
<proteinExistence type="inferred from homology"/>
<keyword evidence="6 24" id="KW-0812">Transmembrane</keyword>
<evidence type="ECO:0000256" key="10">
    <source>
        <dbReference type="ARBA" id="ARBA00023136"/>
    </source>
</evidence>
<evidence type="ECO:0000256" key="14">
    <source>
        <dbReference type="ARBA" id="ARBA00040060"/>
    </source>
</evidence>
<keyword evidence="8 22" id="KW-0238">DNA-binding</keyword>
<dbReference type="Pfam" id="PF00178">
    <property type="entry name" value="Ets"/>
    <property type="match status" value="1"/>
</dbReference>
<dbReference type="PROSITE" id="PS51808">
    <property type="entry name" value="CHCH"/>
    <property type="match status" value="1"/>
</dbReference>
<dbReference type="InterPro" id="IPR036390">
    <property type="entry name" value="WH_DNA-bd_sf"/>
</dbReference>
<sequence>MLGKGGIWPEIPLPVADKPRTAQLTPDPPPPPPFMSQHQIPKTGNLSKPLTPSPLPHKHPLDIGTPSPALRQFPKSFSKPNSSLKGDNSRDQPPGKGAWYEMGLRPPWLREKEPARGQSEQASMDLWNWDEASLQEVPPGDKLTGLEGAEFGFYFPEVALQGDAPITPMTVENCWRGFSELDWSPALPQEEVPCEKEPVAHPVPWSRDWSDLGCNTSDSWSCALQTPGPAPPGTSPSFPGFEGATDQYPATSAGGDPSWSHPPAAWSIASWDSSAGTNGATYWDNGLGGEARADYKMSWGGSAGSDYTTSWNPGLQDCSVPCEAFQSAAFTTSSKSSQQSDRATLSRYRKTNHRGPIQLWQFLLELLHDGDRSSCIRWTGNSREFQLCDPKEVARLWGERKRKPGMNYEKLSRGLRYYYRRDIVLKSGGRKYTYRFGGRVPVLPCRDSMGHLPGISTMAEDIKTKIKNYKTAPFDSRFPNQNQTKNCWQNYLDFHRCEKAMTAKGGDVSVCEWYRRVYKSLCPVSWYAIAATEDKTERLWMTRQRETVLCRKMNSAATEGEKGSSVVVGLLVVGNIIILLSGLALFAETVWVTADQYRVYPLMGVSGKDDVFAGAWIAIFCGFSFFVVASFGVGAALCRRRSMILTYLLLMLIVYIFECASCITSYTHRDYMVSNPSLITKQMLTFYSADSDQGQELTRLWDRVMIEQECCGTSGPLDWVNYTSAFRAATPEVEFPWPPLCCRRTGNFIPINEEGCRVGHMDYLFTKGCFEHIGHAIDSYTWGISWFGFAILMWTVRDGTPGAVEEGPANQTQGPSSAANQLQREASGVHHWLVSTRAAANQRLPQHQAQEGLCTRWWPRALALR</sequence>
<dbReference type="PROSITE" id="PS00345">
    <property type="entry name" value="ETS_DOMAIN_1"/>
    <property type="match status" value="1"/>
</dbReference>
<dbReference type="CDD" id="cd03156">
    <property type="entry name" value="uroplakin_I_like_LEL"/>
    <property type="match status" value="1"/>
</dbReference>
<dbReference type="InterPro" id="IPR018499">
    <property type="entry name" value="Tetraspanin/Peripherin"/>
</dbReference>
<dbReference type="InterPro" id="IPR036388">
    <property type="entry name" value="WH-like_DNA-bd_sf"/>
</dbReference>
<dbReference type="Gene3D" id="1.10.10.140">
    <property type="entry name" value="Cytochrome c oxidase, subunit VIb"/>
    <property type="match status" value="1"/>
</dbReference>
<evidence type="ECO:0000256" key="11">
    <source>
        <dbReference type="ARBA" id="ARBA00023157"/>
    </source>
</evidence>
<dbReference type="EMBL" id="JAATJU010022933">
    <property type="protein sequence ID" value="KAH0509203.1"/>
    <property type="molecule type" value="Genomic_DNA"/>
</dbReference>
<dbReference type="GO" id="GO:0003700">
    <property type="term" value="F:DNA-binding transcription factor activity"/>
    <property type="evidence" value="ECO:0007669"/>
    <property type="project" value="InterPro"/>
</dbReference>
<dbReference type="InterPro" id="IPR036549">
    <property type="entry name" value="CX6/COA6-like_sf"/>
</dbReference>
<comment type="function">
    <text evidence="16">Component of the asymmetric unit membrane (AUM); a highly specialized biomembrane elaborated by terminally differentiated urothelial cells. May play an important role in normal bladder epithelial physiology, possibly in regulating membrane permeability of superficial umbrella cells or in stabilizing the apical membrane through AUM/cytoskeletal interactions.</text>
</comment>
<feature type="region of interest" description="Disordered" evidence="23">
    <location>
        <begin position="226"/>
        <end position="259"/>
    </location>
</feature>
<evidence type="ECO:0000256" key="6">
    <source>
        <dbReference type="ARBA" id="ARBA00022692"/>
    </source>
</evidence>
<accession>A0A8J6GEE3</accession>
<name>A0A8J6GEE3_MICOH</name>
<comment type="caution">
    <text evidence="26">The sequence shown here is derived from an EMBL/GenBank/DDBJ whole genome shotgun (WGS) entry which is preliminary data.</text>
</comment>
<gene>
    <name evidence="26" type="ORF">LTLLF_159810</name>
</gene>
<evidence type="ECO:0000256" key="19">
    <source>
        <dbReference type="ARBA" id="ARBA00071844"/>
    </source>
</evidence>
<dbReference type="PROSITE" id="PS50061">
    <property type="entry name" value="ETS_DOMAIN_3"/>
    <property type="match status" value="1"/>
</dbReference>
<comment type="subcellular location">
    <subcellularLocation>
        <location evidence="2">Membrane</location>
        <topology evidence="2">Multi-pass membrane protein</topology>
    </subcellularLocation>
    <subcellularLocation>
        <location evidence="3">Mitochondrion</location>
    </subcellularLocation>
    <subcellularLocation>
        <location evidence="1 22">Nucleus</location>
    </subcellularLocation>
</comment>
<dbReference type="InterPro" id="IPR000418">
    <property type="entry name" value="Ets_dom"/>
</dbReference>
<evidence type="ECO:0000256" key="12">
    <source>
        <dbReference type="ARBA" id="ARBA00023180"/>
    </source>
</evidence>
<feature type="domain" description="ETS" evidence="25">
    <location>
        <begin position="357"/>
        <end position="437"/>
    </location>
</feature>
<evidence type="ECO:0000259" key="25">
    <source>
        <dbReference type="PROSITE" id="PS50061"/>
    </source>
</evidence>
<feature type="transmembrane region" description="Helical" evidence="24">
    <location>
        <begin position="644"/>
        <end position="666"/>
    </location>
</feature>
<dbReference type="Gene3D" id="1.10.1450.10">
    <property type="entry name" value="Tetraspanin"/>
    <property type="match status" value="1"/>
</dbReference>
<evidence type="ECO:0000256" key="23">
    <source>
        <dbReference type="SAM" id="MobiDB-lite"/>
    </source>
</evidence>
<dbReference type="CDD" id="cd00926">
    <property type="entry name" value="Cyt_c_Oxidase_VIb"/>
    <property type="match status" value="1"/>
</dbReference>
<evidence type="ECO:0000256" key="13">
    <source>
        <dbReference type="ARBA" id="ARBA00023242"/>
    </source>
</evidence>
<evidence type="ECO:0000256" key="21">
    <source>
        <dbReference type="ARBA" id="ARBA00083050"/>
    </source>
</evidence>
<dbReference type="GO" id="GO:0045277">
    <property type="term" value="C:respiratory chain complex IV"/>
    <property type="evidence" value="ECO:0007669"/>
    <property type="project" value="InterPro"/>
</dbReference>
<dbReference type="FunFam" id="1.10.1450.10:FF:000017">
    <property type="entry name" value="Tetraspanin"/>
    <property type="match status" value="1"/>
</dbReference>
<feature type="transmembrane region" description="Helical" evidence="24">
    <location>
        <begin position="611"/>
        <end position="637"/>
    </location>
</feature>
<feature type="compositionally biased region" description="Polar residues" evidence="23">
    <location>
        <begin position="36"/>
        <end position="50"/>
    </location>
</feature>
<comment type="similarity">
    <text evidence="5">Belongs to the tetraspanin (TM4SF) family.</text>
</comment>
<reference evidence="26" key="1">
    <citation type="submission" date="2020-03" db="EMBL/GenBank/DDBJ databases">
        <title>Studies in the Genomics of Life Span.</title>
        <authorList>
            <person name="Glass D."/>
        </authorList>
    </citation>
    <scope>NUCLEOTIDE SEQUENCE</scope>
    <source>
        <strain evidence="26">LTLLF</strain>
        <tissue evidence="26">Muscle</tissue>
    </source>
</reference>
<feature type="region of interest" description="Disordered" evidence="23">
    <location>
        <begin position="1"/>
        <end position="101"/>
    </location>
</feature>
<evidence type="ECO:0000256" key="8">
    <source>
        <dbReference type="ARBA" id="ARBA00023125"/>
    </source>
</evidence>
<feature type="transmembrane region" description="Helical" evidence="24">
    <location>
        <begin position="566"/>
        <end position="591"/>
    </location>
</feature>
<evidence type="ECO:0000256" key="7">
    <source>
        <dbReference type="ARBA" id="ARBA00022989"/>
    </source>
</evidence>
<evidence type="ECO:0000256" key="3">
    <source>
        <dbReference type="ARBA" id="ARBA00004173"/>
    </source>
</evidence>
<evidence type="ECO:0000256" key="1">
    <source>
        <dbReference type="ARBA" id="ARBA00004123"/>
    </source>
</evidence>
<dbReference type="GO" id="GO:0005634">
    <property type="term" value="C:nucleus"/>
    <property type="evidence" value="ECO:0007669"/>
    <property type="project" value="UniProtKB-SubCell"/>
</dbReference>
<evidence type="ECO:0000256" key="20">
    <source>
        <dbReference type="ARBA" id="ARBA00082451"/>
    </source>
</evidence>
<protein>
    <recommendedName>
        <fullName evidence="14">Cytochrome c oxidase subunit 6B1</fullName>
    </recommendedName>
    <alternativeName>
        <fullName evidence="15">Cytochrome c oxidase subunit VIb isoform 1</fullName>
    </alternativeName>
    <alternativeName>
        <fullName evidence="19">ETS translocation variant 2</fullName>
    </alternativeName>
    <alternativeName>
        <fullName evidence="20">Ets-related protein 71</fullName>
    </alternativeName>
    <alternativeName>
        <fullName evidence="21">Uroplakin Ia</fullName>
    </alternativeName>
    <alternativeName>
        <fullName evidence="18">Uroplakin-1a</fullName>
    </alternativeName>
</protein>
<evidence type="ECO:0000256" key="15">
    <source>
        <dbReference type="ARBA" id="ARBA00042114"/>
    </source>
</evidence>
<evidence type="ECO:0000256" key="9">
    <source>
        <dbReference type="ARBA" id="ARBA00023128"/>
    </source>
</evidence>
<dbReference type="FunFam" id="1.10.10.140:FF:000001">
    <property type="entry name" value="Cytochrome c oxidase subunit 6B1"/>
    <property type="match status" value="1"/>
</dbReference>
<dbReference type="SMART" id="SM00413">
    <property type="entry name" value="ETS"/>
    <property type="match status" value="1"/>
</dbReference>
<dbReference type="GO" id="GO:1990837">
    <property type="term" value="F:sequence-specific double-stranded DNA binding"/>
    <property type="evidence" value="ECO:0007669"/>
    <property type="project" value="UniProtKB-ARBA"/>
</dbReference>
<evidence type="ECO:0000256" key="24">
    <source>
        <dbReference type="SAM" id="Phobius"/>
    </source>
</evidence>
<dbReference type="SUPFAM" id="SSF48652">
    <property type="entry name" value="Tetraspanin"/>
    <property type="match status" value="1"/>
</dbReference>
<dbReference type="Pfam" id="PF02297">
    <property type="entry name" value="COX6B"/>
    <property type="match status" value="1"/>
</dbReference>
<evidence type="ECO:0000256" key="22">
    <source>
        <dbReference type="RuleBase" id="RU004019"/>
    </source>
</evidence>
<keyword evidence="12" id="KW-0325">Glycoprotein</keyword>
<keyword evidence="10 24" id="KW-0472">Membrane</keyword>
<keyword evidence="9" id="KW-0496">Mitochondrion</keyword>
<evidence type="ECO:0000256" key="16">
    <source>
        <dbReference type="ARBA" id="ARBA00049584"/>
    </source>
</evidence>
<dbReference type="SUPFAM" id="SSF46785">
    <property type="entry name" value="Winged helix' DNA-binding domain"/>
    <property type="match status" value="1"/>
</dbReference>
<evidence type="ECO:0000313" key="26">
    <source>
        <dbReference type="EMBL" id="KAH0509203.1"/>
    </source>
</evidence>
<dbReference type="GO" id="GO:0005739">
    <property type="term" value="C:mitochondrion"/>
    <property type="evidence" value="ECO:0007669"/>
    <property type="project" value="UniProtKB-SubCell"/>
</dbReference>
<dbReference type="PRINTS" id="PR00454">
    <property type="entry name" value="ETSDOMAIN"/>
</dbReference>
<dbReference type="InterPro" id="IPR003213">
    <property type="entry name" value="Cyt_c_oxidase_su6B"/>
</dbReference>
<evidence type="ECO:0000256" key="5">
    <source>
        <dbReference type="ARBA" id="ARBA00006840"/>
    </source>
</evidence>
<comment type="similarity">
    <text evidence="4 22">Belongs to the ETS family.</text>
</comment>